<evidence type="ECO:0000259" key="1">
    <source>
        <dbReference type="PROSITE" id="PS50994"/>
    </source>
</evidence>
<gene>
    <name evidence="2" type="ORF">MGAL_10B093397</name>
</gene>
<feature type="domain" description="Integrase catalytic" evidence="1">
    <location>
        <begin position="34"/>
        <end position="193"/>
    </location>
</feature>
<dbReference type="InterPro" id="IPR012337">
    <property type="entry name" value="RNaseH-like_sf"/>
</dbReference>
<dbReference type="Pfam" id="PF00665">
    <property type="entry name" value="rve"/>
    <property type="match status" value="1"/>
</dbReference>
<dbReference type="PANTHER" id="PTHR37984:SF15">
    <property type="entry name" value="INTEGRASE CATALYTIC DOMAIN-CONTAINING PROTEIN"/>
    <property type="match status" value="1"/>
</dbReference>
<dbReference type="PROSITE" id="PS50994">
    <property type="entry name" value="INTEGRASE"/>
    <property type="match status" value="1"/>
</dbReference>
<evidence type="ECO:0000313" key="3">
    <source>
        <dbReference type="Proteomes" id="UP000596742"/>
    </source>
</evidence>
<dbReference type="EMBL" id="UYJE01007977">
    <property type="protein sequence ID" value="VDI59716.1"/>
    <property type="molecule type" value="Genomic_DNA"/>
</dbReference>
<proteinExistence type="predicted"/>
<accession>A0A8B6G763</accession>
<comment type="caution">
    <text evidence="2">The sequence shown here is derived from an EMBL/GenBank/DDBJ whole genome shotgun (WGS) entry which is preliminary data.</text>
</comment>
<dbReference type="GO" id="GO:0015074">
    <property type="term" value="P:DNA integration"/>
    <property type="evidence" value="ECO:0007669"/>
    <property type="project" value="InterPro"/>
</dbReference>
<dbReference type="SUPFAM" id="SSF53098">
    <property type="entry name" value="Ribonuclease H-like"/>
    <property type="match status" value="1"/>
</dbReference>
<dbReference type="InterPro" id="IPR050951">
    <property type="entry name" value="Retrovirus_Pol_polyprotein"/>
</dbReference>
<dbReference type="AlphaFoldDB" id="A0A8B6G763"/>
<keyword evidence="3" id="KW-1185">Reference proteome</keyword>
<sequence>MKVCIQDYIRKCDSCASRKPVLKQSSRAPLGNYNVGAPMERIAIDILGPLPKTRQGNRYCLVLTDCFSKWTDAYGIPDQEAATVAKIFVNEFVCKFGTPLQIHTDQGANFESKIFKGMCELLCIDKTRSTSFHPQSNGCVERFNRTLTNMLSMYCAKDQAVWDEYLPQVLLAYRSSVHSTTGFTPNFLTFGREVTLPLQAIIPMPSPAQDYATCKEDFVIDLQNRLQTVHELARKNLKNKVQYQKKYYDVKSKKRMFKVGQLVWLNDPTRKIGVCSKLSAKWKGPYIITKCMDDTTYIVKKTAKQMAKAYHVNRLPCK</sequence>
<organism evidence="2 3">
    <name type="scientific">Mytilus galloprovincialis</name>
    <name type="common">Mediterranean mussel</name>
    <dbReference type="NCBI Taxonomy" id="29158"/>
    <lineage>
        <taxon>Eukaryota</taxon>
        <taxon>Metazoa</taxon>
        <taxon>Spiralia</taxon>
        <taxon>Lophotrochozoa</taxon>
        <taxon>Mollusca</taxon>
        <taxon>Bivalvia</taxon>
        <taxon>Autobranchia</taxon>
        <taxon>Pteriomorphia</taxon>
        <taxon>Mytilida</taxon>
        <taxon>Mytiloidea</taxon>
        <taxon>Mytilidae</taxon>
        <taxon>Mytilinae</taxon>
        <taxon>Mytilus</taxon>
    </lineage>
</organism>
<protein>
    <recommendedName>
        <fullName evidence="1">Integrase catalytic domain-containing protein</fullName>
    </recommendedName>
</protein>
<dbReference type="GO" id="GO:0003676">
    <property type="term" value="F:nucleic acid binding"/>
    <property type="evidence" value="ECO:0007669"/>
    <property type="project" value="InterPro"/>
</dbReference>
<dbReference type="FunFam" id="3.30.420.10:FF:000032">
    <property type="entry name" value="Retrovirus-related Pol polyprotein from transposon 297-like Protein"/>
    <property type="match status" value="1"/>
</dbReference>
<dbReference type="Proteomes" id="UP000596742">
    <property type="component" value="Unassembled WGS sequence"/>
</dbReference>
<dbReference type="PANTHER" id="PTHR37984">
    <property type="entry name" value="PROTEIN CBG26694"/>
    <property type="match status" value="1"/>
</dbReference>
<reference evidence="2" key="1">
    <citation type="submission" date="2018-11" db="EMBL/GenBank/DDBJ databases">
        <authorList>
            <person name="Alioto T."/>
            <person name="Alioto T."/>
        </authorList>
    </citation>
    <scope>NUCLEOTIDE SEQUENCE</scope>
</reference>
<evidence type="ECO:0000313" key="2">
    <source>
        <dbReference type="EMBL" id="VDI59716.1"/>
    </source>
</evidence>
<name>A0A8B6G763_MYTGA</name>
<dbReference type="Gene3D" id="3.30.420.10">
    <property type="entry name" value="Ribonuclease H-like superfamily/Ribonuclease H"/>
    <property type="match status" value="1"/>
</dbReference>
<dbReference type="OrthoDB" id="6116350at2759"/>
<dbReference type="InterPro" id="IPR036397">
    <property type="entry name" value="RNaseH_sf"/>
</dbReference>
<dbReference type="InterPro" id="IPR001584">
    <property type="entry name" value="Integrase_cat-core"/>
</dbReference>